<evidence type="ECO:0000313" key="2">
    <source>
        <dbReference type="EMBL" id="KPN29276.1"/>
    </source>
</evidence>
<gene>
    <name evidence="1" type="ORF">SY89_03130</name>
    <name evidence="2" type="ORF">SY89_03510</name>
</gene>
<keyword evidence="3" id="KW-1185">Reference proteome</keyword>
<reference evidence="3" key="1">
    <citation type="submission" date="2013-11" db="EMBL/GenBank/DDBJ databases">
        <authorList>
            <person name="Hoang H.T."/>
            <person name="Killian M.L."/>
            <person name="Madson D.M."/>
            <person name="Arruda P.H.E."/>
            <person name="Sun D."/>
            <person name="Schwartz K.J."/>
            <person name="Yoon K."/>
        </authorList>
    </citation>
    <scope>NUCLEOTIDE SEQUENCE [LARGE SCALE GENOMIC DNA]</scope>
    <source>
        <strain evidence="3">CDK2</strain>
    </source>
</reference>
<dbReference type="RefSeq" id="WP_054584742.1">
    <property type="nucleotide sequence ID" value="NZ_LGUC01000002.1"/>
</dbReference>
<comment type="caution">
    <text evidence="1">The sequence shown here is derived from an EMBL/GenBank/DDBJ whole genome shotgun (WGS) entry which is preliminary data.</text>
</comment>
<evidence type="ECO:0000313" key="3">
    <source>
        <dbReference type="Proteomes" id="UP000050535"/>
    </source>
</evidence>
<reference evidence="1" key="2">
    <citation type="submission" date="2015-08" db="EMBL/GenBank/DDBJ databases">
        <title>Genome sequence of extreme halophilic archaea of Halolamina pelagica CDK2 isolated from Rann of Kutch, India.</title>
        <authorList>
            <person name="Kaushik R."/>
            <person name="Gaba S."/>
            <person name="Singh R.N."/>
            <person name="Abrol S."/>
            <person name="Yadav A.N."/>
            <person name="Saxena A.K."/>
        </authorList>
    </citation>
    <scope>NUCLEOTIDE SEQUENCE</scope>
    <source>
        <strain evidence="1">CDK2</strain>
    </source>
</reference>
<dbReference type="EMBL" id="LGUC01000002">
    <property type="protein sequence ID" value="KPN29276.1"/>
    <property type="molecule type" value="Genomic_DNA"/>
</dbReference>
<dbReference type="Proteomes" id="UP000050535">
    <property type="component" value="Unassembled WGS sequence"/>
</dbReference>
<protein>
    <submittedName>
        <fullName evidence="1">Uncharacterized protein</fullName>
    </submittedName>
</protein>
<sequence length="93" mass="10067">MMSDDTTVLLDGQPLELVEETGHGAVIFGDGETGVIFLPDSGNCLVKEGEMVTQLSEDRFEKDRRVFTGFGRHTVEVVWDVASSESTGGDTSK</sequence>
<accession>A0A0P7H6A5</accession>
<name>A0A0P7H6A5_9EURY</name>
<evidence type="ECO:0000313" key="1">
    <source>
        <dbReference type="EMBL" id="KPN28896.1"/>
    </source>
</evidence>
<proteinExistence type="predicted"/>
<dbReference type="EMBL" id="LGUC01000002">
    <property type="protein sequence ID" value="KPN28896.1"/>
    <property type="molecule type" value="Genomic_DNA"/>
</dbReference>
<organism evidence="1 3">
    <name type="scientific">Halolamina pelagica</name>
    <dbReference type="NCBI Taxonomy" id="699431"/>
    <lineage>
        <taxon>Archaea</taxon>
        <taxon>Methanobacteriati</taxon>
        <taxon>Methanobacteriota</taxon>
        <taxon>Stenosarchaea group</taxon>
        <taxon>Halobacteria</taxon>
        <taxon>Halobacteriales</taxon>
        <taxon>Haloferacaceae</taxon>
    </lineage>
</organism>
<dbReference type="AlphaFoldDB" id="A0A0P7H6A5"/>